<comment type="caution">
    <text evidence="7">The sequence shown here is derived from an EMBL/GenBank/DDBJ whole genome shotgun (WGS) entry which is preliminary data.</text>
</comment>
<dbReference type="InterPro" id="IPR015168">
    <property type="entry name" value="SsuA/THI5"/>
</dbReference>
<protein>
    <submittedName>
        <fullName evidence="7">Aliphatic sulfonate ABC transporter substrate-binding protein</fullName>
    </submittedName>
</protein>
<name>A0ABW2J9H9_9BURK</name>
<comment type="similarity">
    <text evidence="2">Belongs to the bacterial solute-binding protein SsuA/TauA family.</text>
</comment>
<dbReference type="SMART" id="SM00062">
    <property type="entry name" value="PBPb"/>
    <property type="match status" value="1"/>
</dbReference>
<feature type="chain" id="PRO_5047147354" evidence="5">
    <location>
        <begin position="29"/>
        <end position="320"/>
    </location>
</feature>
<dbReference type="EMBL" id="JBHTCC010000004">
    <property type="protein sequence ID" value="MFC7299877.1"/>
    <property type="molecule type" value="Genomic_DNA"/>
</dbReference>
<dbReference type="PANTHER" id="PTHR30024">
    <property type="entry name" value="ALIPHATIC SULFONATES-BINDING PROTEIN-RELATED"/>
    <property type="match status" value="1"/>
</dbReference>
<dbReference type="InterPro" id="IPR010067">
    <property type="entry name" value="ABC_SsuA_sub-bd"/>
</dbReference>
<evidence type="ECO:0000256" key="5">
    <source>
        <dbReference type="SAM" id="SignalP"/>
    </source>
</evidence>
<dbReference type="Proteomes" id="UP001596379">
    <property type="component" value="Unassembled WGS sequence"/>
</dbReference>
<reference evidence="8" key="1">
    <citation type="journal article" date="2019" name="Int. J. Syst. Evol. Microbiol.">
        <title>The Global Catalogue of Microorganisms (GCM) 10K type strain sequencing project: providing services to taxonomists for standard genome sequencing and annotation.</title>
        <authorList>
            <consortium name="The Broad Institute Genomics Platform"/>
            <consortium name="The Broad Institute Genome Sequencing Center for Infectious Disease"/>
            <person name="Wu L."/>
            <person name="Ma J."/>
        </authorList>
    </citation>
    <scope>NUCLEOTIDE SEQUENCE [LARGE SCALE GENOMIC DNA]</scope>
    <source>
        <strain evidence="8">CCUG 36956</strain>
    </source>
</reference>
<dbReference type="SUPFAM" id="SSF53850">
    <property type="entry name" value="Periplasmic binding protein-like II"/>
    <property type="match status" value="1"/>
</dbReference>
<dbReference type="PANTHER" id="PTHR30024:SF42">
    <property type="entry name" value="ALIPHATIC SULFONATES-BINDING PROTEIN-RELATED"/>
    <property type="match status" value="1"/>
</dbReference>
<dbReference type="Pfam" id="PF09084">
    <property type="entry name" value="NMT1"/>
    <property type="match status" value="1"/>
</dbReference>
<evidence type="ECO:0000313" key="7">
    <source>
        <dbReference type="EMBL" id="MFC7299877.1"/>
    </source>
</evidence>
<evidence type="ECO:0000256" key="3">
    <source>
        <dbReference type="ARBA" id="ARBA00022448"/>
    </source>
</evidence>
<evidence type="ECO:0000256" key="4">
    <source>
        <dbReference type="ARBA" id="ARBA00022729"/>
    </source>
</evidence>
<keyword evidence="3" id="KW-0813">Transport</keyword>
<evidence type="ECO:0000256" key="2">
    <source>
        <dbReference type="ARBA" id="ARBA00010742"/>
    </source>
</evidence>
<evidence type="ECO:0000313" key="8">
    <source>
        <dbReference type="Proteomes" id="UP001596379"/>
    </source>
</evidence>
<gene>
    <name evidence="7" type="ORF">ACFQO0_15670</name>
</gene>
<feature type="domain" description="Solute-binding protein family 3/N-terminal" evidence="6">
    <location>
        <begin position="36"/>
        <end position="256"/>
    </location>
</feature>
<proteinExistence type="inferred from homology"/>
<dbReference type="NCBIfam" id="TIGR01728">
    <property type="entry name" value="SsuA_fam"/>
    <property type="match status" value="1"/>
</dbReference>
<feature type="signal peptide" evidence="5">
    <location>
        <begin position="1"/>
        <end position="28"/>
    </location>
</feature>
<accession>A0ABW2J9H9</accession>
<organism evidence="7 8">
    <name type="scientific">Herminiimonas aquatilis</name>
    <dbReference type="NCBI Taxonomy" id="345342"/>
    <lineage>
        <taxon>Bacteria</taxon>
        <taxon>Pseudomonadati</taxon>
        <taxon>Pseudomonadota</taxon>
        <taxon>Betaproteobacteria</taxon>
        <taxon>Burkholderiales</taxon>
        <taxon>Oxalobacteraceae</taxon>
        <taxon>Herminiimonas</taxon>
    </lineage>
</organism>
<keyword evidence="4 5" id="KW-0732">Signal</keyword>
<dbReference type="RefSeq" id="WP_012078878.1">
    <property type="nucleotide sequence ID" value="NZ_JBHTCC010000004.1"/>
</dbReference>
<dbReference type="InterPro" id="IPR001638">
    <property type="entry name" value="Solute-binding_3/MltF_N"/>
</dbReference>
<evidence type="ECO:0000259" key="6">
    <source>
        <dbReference type="SMART" id="SM00062"/>
    </source>
</evidence>
<comment type="subcellular location">
    <subcellularLocation>
        <location evidence="1">Periplasm</location>
    </subcellularLocation>
</comment>
<dbReference type="Gene3D" id="3.40.190.10">
    <property type="entry name" value="Periplasmic binding protein-like II"/>
    <property type="match status" value="2"/>
</dbReference>
<keyword evidence="8" id="KW-1185">Reference proteome</keyword>
<evidence type="ECO:0000256" key="1">
    <source>
        <dbReference type="ARBA" id="ARBA00004418"/>
    </source>
</evidence>
<sequence length="320" mass="34870">MNSSITQKFLAYVILFLLTVMSVKTALAADAYRPDVLRVGFQKYGTLVVLKARGDLERKLANNNVKVEWFEFPTGPRLLEALNIGAIDFGVTGDGPPIFSQAAGAKFFYVGYEPPSPKGIALVVKEESSIKSVKDLVGKKIAVSKGGNVHVLLLRALQVNGLKPTDIVPIYLAPAEGRAAFESGAVDGWVAFDPYLANVQHSSRTRVIQDGQGLSPNYQFYFASEALTTKRPDVVNLVLSEIKTVDEYASKNFSSVAKQLAPLIGMDESVVITALQRMGYGISPVTSEITQSQQKIADMFYEVGLIPKPVRVEAVIWKPN</sequence>